<gene>
    <name evidence="2" type="ORF">EC957_000707</name>
</gene>
<dbReference type="AlphaFoldDB" id="A0A9P6K7V7"/>
<feature type="domain" description="Methyltransferase" evidence="1">
    <location>
        <begin position="99"/>
        <end position="303"/>
    </location>
</feature>
<dbReference type="SUPFAM" id="SSF53335">
    <property type="entry name" value="S-adenosyl-L-methionine-dependent methyltransferases"/>
    <property type="match status" value="1"/>
</dbReference>
<dbReference type="InterPro" id="IPR026913">
    <property type="entry name" value="METTL24"/>
</dbReference>
<evidence type="ECO:0000259" key="1">
    <source>
        <dbReference type="Pfam" id="PF13383"/>
    </source>
</evidence>
<organism evidence="2 3">
    <name type="scientific">Mortierella hygrophila</name>
    <dbReference type="NCBI Taxonomy" id="979708"/>
    <lineage>
        <taxon>Eukaryota</taxon>
        <taxon>Fungi</taxon>
        <taxon>Fungi incertae sedis</taxon>
        <taxon>Mucoromycota</taxon>
        <taxon>Mortierellomycotina</taxon>
        <taxon>Mortierellomycetes</taxon>
        <taxon>Mortierellales</taxon>
        <taxon>Mortierellaceae</taxon>
        <taxon>Mortierella</taxon>
    </lineage>
</organism>
<keyword evidence="3" id="KW-1185">Reference proteome</keyword>
<name>A0A9P6K7V7_9FUNG</name>
<dbReference type="InterPro" id="IPR029063">
    <property type="entry name" value="SAM-dependent_MTases_sf"/>
</dbReference>
<reference evidence="2" key="1">
    <citation type="journal article" date="2020" name="Fungal Divers.">
        <title>Resolving the Mortierellaceae phylogeny through synthesis of multi-gene phylogenetics and phylogenomics.</title>
        <authorList>
            <person name="Vandepol N."/>
            <person name="Liber J."/>
            <person name="Desiro A."/>
            <person name="Na H."/>
            <person name="Kennedy M."/>
            <person name="Barry K."/>
            <person name="Grigoriev I.V."/>
            <person name="Miller A.N."/>
            <person name="O'Donnell K."/>
            <person name="Stajich J.E."/>
            <person name="Bonito G."/>
        </authorList>
    </citation>
    <scope>NUCLEOTIDE SEQUENCE</scope>
    <source>
        <strain evidence="2">NRRL 2591</strain>
    </source>
</reference>
<accession>A0A9P6K7V7</accession>
<dbReference type="InterPro" id="IPR025714">
    <property type="entry name" value="Methyltranfer_dom"/>
</dbReference>
<dbReference type="PANTHER" id="PTHR32026:SF10">
    <property type="entry name" value="METHYLTRANSFERASE-LIKE PROTEIN 24-RELATED"/>
    <property type="match status" value="1"/>
</dbReference>
<evidence type="ECO:0000313" key="2">
    <source>
        <dbReference type="EMBL" id="KAF9550405.1"/>
    </source>
</evidence>
<dbReference type="Pfam" id="PF13383">
    <property type="entry name" value="Methyltransf_22"/>
    <property type="match status" value="1"/>
</dbReference>
<sequence>MRTQTINELVRKLVRPRILIPIFIASAFLLFTRTHNQPGFPVDYKDDSASHEFEFYSKARKYFDGSSDISKKLLSSEQLYQKQVYKRTQYIRKNNYYTGAWFPKSEEMMPVWWYFQPSFNCPHEVERVGRLNDGGKWMCGMPVLESMTKEDKCVIYSLGVFDDSSWEKEMIDRTNCQVFAFDASVDRIAGDAAGDPNIHFFKYFIGGKDEVDKDGIVWKTLKTIMKENGHEWIDVLKMDIEGTEFVALNAMMDQFEILPFSQLQLEIHLYSDMEKRKNFMKLVKFWERLEGHHLRPFWSELNTIVAKLGGFLTLSEYSFINIADKRRLLV</sequence>
<protein>
    <recommendedName>
        <fullName evidence="1">Methyltransferase domain-containing protein</fullName>
    </recommendedName>
</protein>
<evidence type="ECO:0000313" key="3">
    <source>
        <dbReference type="Proteomes" id="UP000723463"/>
    </source>
</evidence>
<comment type="caution">
    <text evidence="2">The sequence shown here is derived from an EMBL/GenBank/DDBJ whole genome shotgun (WGS) entry which is preliminary data.</text>
</comment>
<proteinExistence type="predicted"/>
<dbReference type="PANTHER" id="PTHR32026">
    <property type="entry name" value="METHYLTRANSFERASE-LIKE PROTEIN 24"/>
    <property type="match status" value="1"/>
</dbReference>
<dbReference type="EMBL" id="JAAAXW010000011">
    <property type="protein sequence ID" value="KAF9550405.1"/>
    <property type="molecule type" value="Genomic_DNA"/>
</dbReference>
<dbReference type="Proteomes" id="UP000723463">
    <property type="component" value="Unassembled WGS sequence"/>
</dbReference>